<dbReference type="InterPro" id="IPR029044">
    <property type="entry name" value="Nucleotide-diphossugar_trans"/>
</dbReference>
<dbReference type="Pfam" id="PF00535">
    <property type="entry name" value="Glycos_transf_2"/>
    <property type="match status" value="1"/>
</dbReference>
<proteinExistence type="inferred from homology"/>
<comment type="caution">
    <text evidence="3">The sequence shown here is derived from an EMBL/GenBank/DDBJ whole genome shotgun (WGS) entry which is preliminary data.</text>
</comment>
<name>A0A0W0TSK0_9GAMM</name>
<dbReference type="AlphaFoldDB" id="A0A0W0TSK0"/>
<dbReference type="PATRIC" id="fig|45065.4.peg.1681"/>
<keyword evidence="3" id="KW-0808">Transferase</keyword>
<dbReference type="GO" id="GO:0016740">
    <property type="term" value="F:transferase activity"/>
    <property type="evidence" value="ECO:0007669"/>
    <property type="project" value="UniProtKB-KW"/>
</dbReference>
<dbReference type="PANTHER" id="PTHR43630:SF2">
    <property type="entry name" value="GLYCOSYLTRANSFERASE"/>
    <property type="match status" value="1"/>
</dbReference>
<dbReference type="SUPFAM" id="SSF53448">
    <property type="entry name" value="Nucleotide-diphospho-sugar transferases"/>
    <property type="match status" value="1"/>
</dbReference>
<dbReference type="CDD" id="cd02511">
    <property type="entry name" value="Beta4Glucosyltransferase"/>
    <property type="match status" value="1"/>
</dbReference>
<dbReference type="OrthoDB" id="9815923at2"/>
<accession>A0A0W0TSK0</accession>
<organism evidence="3 4">
    <name type="scientific">Legionella geestiana</name>
    <dbReference type="NCBI Taxonomy" id="45065"/>
    <lineage>
        <taxon>Bacteria</taxon>
        <taxon>Pseudomonadati</taxon>
        <taxon>Pseudomonadota</taxon>
        <taxon>Gammaproteobacteria</taxon>
        <taxon>Legionellales</taxon>
        <taxon>Legionellaceae</taxon>
        <taxon>Legionella</taxon>
    </lineage>
</organism>
<reference evidence="3 4" key="1">
    <citation type="submission" date="2015-11" db="EMBL/GenBank/DDBJ databases">
        <title>Genomic analysis of 38 Legionella species identifies large and diverse effector repertoires.</title>
        <authorList>
            <person name="Burstein D."/>
            <person name="Amaro F."/>
            <person name="Zusman T."/>
            <person name="Lifshitz Z."/>
            <person name="Cohen O."/>
            <person name="Gilbert J.A."/>
            <person name="Pupko T."/>
            <person name="Shuman H.A."/>
            <person name="Segal G."/>
        </authorList>
    </citation>
    <scope>NUCLEOTIDE SEQUENCE [LARGE SCALE GENOMIC DNA]</scope>
    <source>
        <strain evidence="3 4">ATCC 49504</strain>
    </source>
</reference>
<evidence type="ECO:0000313" key="4">
    <source>
        <dbReference type="Proteomes" id="UP000054785"/>
    </source>
</evidence>
<evidence type="ECO:0000256" key="1">
    <source>
        <dbReference type="ARBA" id="ARBA00038494"/>
    </source>
</evidence>
<dbReference type="PANTHER" id="PTHR43630">
    <property type="entry name" value="POLY-BETA-1,6-N-ACETYL-D-GLUCOSAMINE SYNTHASE"/>
    <property type="match status" value="1"/>
</dbReference>
<dbReference type="RefSeq" id="WP_028385768.1">
    <property type="nucleotide sequence ID" value="NZ_CAAAHN010000006.1"/>
</dbReference>
<dbReference type="EMBL" id="LNYC01000063">
    <property type="protein sequence ID" value="KTC98472.1"/>
    <property type="molecule type" value="Genomic_DNA"/>
</dbReference>
<dbReference type="InterPro" id="IPR001173">
    <property type="entry name" value="Glyco_trans_2-like"/>
</dbReference>
<evidence type="ECO:0000259" key="2">
    <source>
        <dbReference type="Pfam" id="PF00535"/>
    </source>
</evidence>
<evidence type="ECO:0000313" key="3">
    <source>
        <dbReference type="EMBL" id="KTC98472.1"/>
    </source>
</evidence>
<protein>
    <submittedName>
        <fullName evidence="3">Lipopolysaccharide biosynthesis glycosyltransferase</fullName>
    </submittedName>
</protein>
<gene>
    <name evidence="3" type="ORF">Lgee_1549</name>
</gene>
<comment type="similarity">
    <text evidence="1">Belongs to the glycosyltransferase 2 family. WaaE/KdtX subfamily.</text>
</comment>
<keyword evidence="4" id="KW-1185">Reference proteome</keyword>
<dbReference type="Proteomes" id="UP000054785">
    <property type="component" value="Unassembled WGS sequence"/>
</dbReference>
<dbReference type="Gene3D" id="3.90.550.10">
    <property type="entry name" value="Spore Coat Polysaccharide Biosynthesis Protein SpsA, Chain A"/>
    <property type="match status" value="1"/>
</dbReference>
<feature type="domain" description="Glycosyltransferase 2-like" evidence="2">
    <location>
        <begin position="3"/>
        <end position="113"/>
    </location>
</feature>
<sequence>MLSVIVIAKNEEATLARCLSSVQFADEIVVLDSGSDDNTVAIARQYTDKVFCTDWQGYGIQKQRALEKTTGEWVLNLDADEWVEPELADVIRRVLADNTHDGWRVPIRMHFQGKTVPHCSSPSRHIRLFRRKGAHFSNARVHEKICLPKGARIGQLQVPIEHISFRDVSHAIAKMNRYSSSTAAIRREKGMHASMLRTIGGTLWMFFRCYVVQGGFLDGRTGFLFAVLSAQGTFYRGIKQFYPDMDTL</sequence>
<dbReference type="STRING" id="45065.Lgee_1549"/>